<evidence type="ECO:0000313" key="1">
    <source>
        <dbReference type="EMBL" id="OVF07029.1"/>
    </source>
</evidence>
<sequence>MDVTYDTGRQFIVPARRNNHFQPFPNVHHDGNRMDTQPTNIDGVLFVLYLPSKYEARIQHTSASLSDHRHGNEI</sequence>
<evidence type="ECO:0000313" key="2">
    <source>
        <dbReference type="Proteomes" id="UP000195602"/>
    </source>
</evidence>
<accession>A0AA91PWN7</accession>
<name>A0AA91PWN7_CLALS</name>
<dbReference type="AlphaFoldDB" id="A0AA91PWN7"/>
<proteinExistence type="predicted"/>
<protein>
    <submittedName>
        <fullName evidence="1">Uncharacterized protein</fullName>
    </submittedName>
</protein>
<reference evidence="1 2" key="1">
    <citation type="submission" date="2017-04" db="EMBL/GenBank/DDBJ databases">
        <title>Draft genome of the yeast Clavispora lusitaniae type strain CBS 6936.</title>
        <authorList>
            <person name="Durrens P."/>
            <person name="Klopp C."/>
            <person name="Biteau N."/>
            <person name="Fitton-Ouhabi V."/>
            <person name="Dementhon K."/>
            <person name="Accoceberry I."/>
            <person name="Sherman D.J."/>
            <person name="Noel T."/>
        </authorList>
    </citation>
    <scope>NUCLEOTIDE SEQUENCE [LARGE SCALE GENOMIC DNA]</scope>
    <source>
        <strain evidence="1 2">CBS 6936</strain>
    </source>
</reference>
<dbReference type="EMBL" id="LYUB02000016">
    <property type="protein sequence ID" value="OVF07029.1"/>
    <property type="molecule type" value="Genomic_DNA"/>
</dbReference>
<dbReference type="KEGG" id="clus:A9F13_16g01375"/>
<gene>
    <name evidence="1" type="ORF">A9F13_16g01375</name>
</gene>
<dbReference type="Proteomes" id="UP000195602">
    <property type="component" value="Unassembled WGS sequence"/>
</dbReference>
<organism evidence="1 2">
    <name type="scientific">Clavispora lusitaniae</name>
    <name type="common">Candida lusitaniae</name>
    <dbReference type="NCBI Taxonomy" id="36911"/>
    <lineage>
        <taxon>Eukaryota</taxon>
        <taxon>Fungi</taxon>
        <taxon>Dikarya</taxon>
        <taxon>Ascomycota</taxon>
        <taxon>Saccharomycotina</taxon>
        <taxon>Pichiomycetes</taxon>
        <taxon>Metschnikowiaceae</taxon>
        <taxon>Clavispora</taxon>
    </lineage>
</organism>
<comment type="caution">
    <text evidence="1">The sequence shown here is derived from an EMBL/GenBank/DDBJ whole genome shotgun (WGS) entry which is preliminary data.</text>
</comment>